<dbReference type="OrthoDB" id="321327at2"/>
<evidence type="ECO:0000313" key="3">
    <source>
        <dbReference type="Proteomes" id="UP000257136"/>
    </source>
</evidence>
<dbReference type="PANTHER" id="PTHR43212:SF3">
    <property type="entry name" value="QUERCETIN 2,3-DIOXYGENASE"/>
    <property type="match status" value="1"/>
</dbReference>
<dbReference type="InterPro" id="IPR014710">
    <property type="entry name" value="RmlC-like_jellyroll"/>
</dbReference>
<evidence type="ECO:0000313" key="2">
    <source>
        <dbReference type="EMBL" id="REG92275.1"/>
    </source>
</evidence>
<dbReference type="PANTHER" id="PTHR43212">
    <property type="entry name" value="QUERCETIN 2,3-DIOXYGENASE"/>
    <property type="match status" value="1"/>
</dbReference>
<dbReference type="Gene3D" id="2.60.120.10">
    <property type="entry name" value="Jelly Rolls"/>
    <property type="match status" value="2"/>
</dbReference>
<dbReference type="InterPro" id="IPR041602">
    <property type="entry name" value="Quercetinase_C"/>
</dbReference>
<dbReference type="SUPFAM" id="SSF51182">
    <property type="entry name" value="RmlC-like cupins"/>
    <property type="match status" value="1"/>
</dbReference>
<proteinExistence type="predicted"/>
<dbReference type="AlphaFoldDB" id="A0A3E0E269"/>
<dbReference type="InterPro" id="IPR011051">
    <property type="entry name" value="RmlC_Cupin_sf"/>
</dbReference>
<reference evidence="2 3" key="1">
    <citation type="submission" date="2018-08" db="EMBL/GenBank/DDBJ databases">
        <title>Genomic Encyclopedia of Archaeal and Bacterial Type Strains, Phase II (KMG-II): from individual species to whole genera.</title>
        <authorList>
            <person name="Goeker M."/>
        </authorList>
    </citation>
    <scope>NUCLEOTIDE SEQUENCE [LARGE SCALE GENOMIC DNA]</scope>
    <source>
        <strain evidence="2 3">DSM 100880</strain>
    </source>
</reference>
<organism evidence="2 3">
    <name type="scientific">Flavobacterium aquicola</name>
    <dbReference type="NCBI Taxonomy" id="1682742"/>
    <lineage>
        <taxon>Bacteria</taxon>
        <taxon>Pseudomonadati</taxon>
        <taxon>Bacteroidota</taxon>
        <taxon>Flavobacteriia</taxon>
        <taxon>Flavobacteriales</taxon>
        <taxon>Flavobacteriaceae</taxon>
        <taxon>Flavobacterium</taxon>
    </lineage>
</organism>
<dbReference type="RefSeq" id="WP_115814888.1">
    <property type="nucleotide sequence ID" value="NZ_QUNI01000015.1"/>
</dbReference>
<evidence type="ECO:0000259" key="1">
    <source>
        <dbReference type="Pfam" id="PF17954"/>
    </source>
</evidence>
<dbReference type="Proteomes" id="UP000257136">
    <property type="component" value="Unassembled WGS sequence"/>
</dbReference>
<dbReference type="Pfam" id="PF17954">
    <property type="entry name" value="Pirin_C_2"/>
    <property type="match status" value="1"/>
</dbReference>
<comment type="caution">
    <text evidence="2">The sequence shown here is derived from an EMBL/GenBank/DDBJ whole genome shotgun (WGS) entry which is preliminary data.</text>
</comment>
<name>A0A3E0E269_9FLAO</name>
<feature type="domain" description="Quercetin 2,3-dioxygenase C-terminal cupin" evidence="1">
    <location>
        <begin position="168"/>
        <end position="226"/>
    </location>
</feature>
<accession>A0A3E0E269</accession>
<gene>
    <name evidence="2" type="ORF">C8P67_115122</name>
</gene>
<dbReference type="InterPro" id="IPR012093">
    <property type="entry name" value="Pirin"/>
</dbReference>
<protein>
    <recommendedName>
        <fullName evidence="1">Quercetin 2,3-dioxygenase C-terminal cupin domain-containing protein</fullName>
    </recommendedName>
</protein>
<dbReference type="EMBL" id="QUNI01000015">
    <property type="protein sequence ID" value="REG92275.1"/>
    <property type="molecule type" value="Genomic_DNA"/>
</dbReference>
<sequence length="232" mass="26264">MIKQNPAKIFRSDLRTVSKSDAFLNLATFNFEGSDDVSRKPFGTLKVLNEVTIAPLSKRFTFIDANTEIMLLPLFGGIAYKDSLGDEDFIRIEQIKHLSAQQGTSFELSNPYELENVSYLEVRFCSKASNFKPSSSRSDFDFSERNKLIPLFGFPDTLGFIGIYDGRKEGFYALKSNLNGVFVFVISGAFEVENRLLEEKDGLSFNKIETVEWEALSENAILLVFEIPMENQ</sequence>
<keyword evidence="3" id="KW-1185">Reference proteome</keyword>